<evidence type="ECO:0000256" key="2">
    <source>
        <dbReference type="ARBA" id="ARBA00022475"/>
    </source>
</evidence>
<dbReference type="PANTHER" id="PTHR30213">
    <property type="entry name" value="INNER MEMBRANE PROTEIN YHJD"/>
    <property type="match status" value="1"/>
</dbReference>
<feature type="transmembrane region" description="Helical" evidence="6">
    <location>
        <begin position="138"/>
        <end position="160"/>
    </location>
</feature>
<proteinExistence type="predicted"/>
<organism evidence="7 8">
    <name type="scientific">Tissierella simiarum</name>
    <dbReference type="NCBI Taxonomy" id="2841534"/>
    <lineage>
        <taxon>Bacteria</taxon>
        <taxon>Bacillati</taxon>
        <taxon>Bacillota</taxon>
        <taxon>Tissierellia</taxon>
        <taxon>Tissierellales</taxon>
        <taxon>Tissierellaceae</taxon>
        <taxon>Tissierella</taxon>
    </lineage>
</organism>
<keyword evidence="5 6" id="KW-0472">Membrane</keyword>
<feature type="transmembrane region" description="Helical" evidence="6">
    <location>
        <begin position="222"/>
        <end position="240"/>
    </location>
</feature>
<reference evidence="7 8" key="1">
    <citation type="submission" date="2021-06" db="EMBL/GenBank/DDBJ databases">
        <authorList>
            <person name="Sun Q."/>
            <person name="Li D."/>
        </authorList>
    </citation>
    <scope>NUCLEOTIDE SEQUENCE [LARGE SCALE GENOMIC DNA]</scope>
    <source>
        <strain evidence="7 8">MSJ-40</strain>
    </source>
</reference>
<accession>A0ABS6E1G1</accession>
<keyword evidence="8" id="KW-1185">Reference proteome</keyword>
<dbReference type="NCBIfam" id="TIGR00765">
    <property type="entry name" value="yihY_not_rbn"/>
    <property type="match status" value="1"/>
</dbReference>
<dbReference type="PIRSF" id="PIRSF035875">
    <property type="entry name" value="RNase_BN"/>
    <property type="match status" value="1"/>
</dbReference>
<feature type="transmembrane region" description="Helical" evidence="6">
    <location>
        <begin position="252"/>
        <end position="274"/>
    </location>
</feature>
<sequence>MKFRNLDKYYNKKWILFIDQLLFRFKDDAVTAIGAQLTYYLILSIFPFLIFFLNILSFTPIAREDIFGGLIIVLPIETQKILSGIITEIVQSSSETLLSLGAITGIWAASKGIMAVIRAINRAYDFEESRSYWKLRGLSIIFTIALLILLTLVFLTLVFGELLGNKVFAFIGKTETFITIWRYFRVTISLFSMILIFALLYKFSPSTKKERRIKFKNTLPGAIFASIGWIIISTIFSYYVNNFGNFSKTYGSLGGIIILLIWLYISSIIIVLGGEINATLESFKEDGFVTYSKDSFLNRHKYRKKP</sequence>
<feature type="transmembrane region" description="Helical" evidence="6">
    <location>
        <begin position="37"/>
        <end position="59"/>
    </location>
</feature>
<feature type="transmembrane region" description="Helical" evidence="6">
    <location>
        <begin position="98"/>
        <end position="117"/>
    </location>
</feature>
<dbReference type="EMBL" id="JAHLPM010000001">
    <property type="protein sequence ID" value="MBU5436639.1"/>
    <property type="molecule type" value="Genomic_DNA"/>
</dbReference>
<comment type="subcellular location">
    <subcellularLocation>
        <location evidence="1">Cell membrane</location>
        <topology evidence="1">Multi-pass membrane protein</topology>
    </subcellularLocation>
</comment>
<evidence type="ECO:0000313" key="7">
    <source>
        <dbReference type="EMBL" id="MBU5436639.1"/>
    </source>
</evidence>
<keyword evidence="3 6" id="KW-0812">Transmembrane</keyword>
<dbReference type="PANTHER" id="PTHR30213:SF0">
    <property type="entry name" value="UPF0761 MEMBRANE PROTEIN YIHY"/>
    <property type="match status" value="1"/>
</dbReference>
<dbReference type="Pfam" id="PF03631">
    <property type="entry name" value="Virul_fac_BrkB"/>
    <property type="match status" value="1"/>
</dbReference>
<protein>
    <submittedName>
        <fullName evidence="7">YihY/virulence factor BrkB family protein</fullName>
    </submittedName>
</protein>
<evidence type="ECO:0000256" key="4">
    <source>
        <dbReference type="ARBA" id="ARBA00022989"/>
    </source>
</evidence>
<comment type="caution">
    <text evidence="7">The sequence shown here is derived from an EMBL/GenBank/DDBJ whole genome shotgun (WGS) entry which is preliminary data.</text>
</comment>
<keyword evidence="2" id="KW-1003">Cell membrane</keyword>
<evidence type="ECO:0000256" key="5">
    <source>
        <dbReference type="ARBA" id="ARBA00023136"/>
    </source>
</evidence>
<evidence type="ECO:0000256" key="1">
    <source>
        <dbReference type="ARBA" id="ARBA00004651"/>
    </source>
</evidence>
<evidence type="ECO:0000313" key="8">
    <source>
        <dbReference type="Proteomes" id="UP000749471"/>
    </source>
</evidence>
<gene>
    <name evidence="7" type="ORF">KQI42_01390</name>
</gene>
<dbReference type="InterPro" id="IPR017039">
    <property type="entry name" value="Virul_fac_BrkB"/>
</dbReference>
<feature type="transmembrane region" description="Helical" evidence="6">
    <location>
        <begin position="180"/>
        <end position="201"/>
    </location>
</feature>
<keyword evidence="4 6" id="KW-1133">Transmembrane helix</keyword>
<dbReference type="RefSeq" id="WP_216515995.1">
    <property type="nucleotide sequence ID" value="NZ_JAHLPM010000001.1"/>
</dbReference>
<dbReference type="Proteomes" id="UP000749471">
    <property type="component" value="Unassembled WGS sequence"/>
</dbReference>
<evidence type="ECO:0000256" key="6">
    <source>
        <dbReference type="SAM" id="Phobius"/>
    </source>
</evidence>
<evidence type="ECO:0000256" key="3">
    <source>
        <dbReference type="ARBA" id="ARBA00022692"/>
    </source>
</evidence>
<name>A0ABS6E1G1_9FIRM</name>